<evidence type="ECO:0000256" key="2">
    <source>
        <dbReference type="ARBA" id="ARBA00022723"/>
    </source>
</evidence>
<protein>
    <submittedName>
        <fullName evidence="8">Cytochrome c-type protein Shp</fullName>
    </submittedName>
</protein>
<accession>W9V844</accession>
<dbReference type="RefSeq" id="WP_052347979.1">
    <property type="nucleotide sequence ID" value="NZ_AONC01000025.1"/>
</dbReference>
<dbReference type="OrthoDB" id="5295318at2"/>
<dbReference type="GO" id="GO:0009055">
    <property type="term" value="F:electron transfer activity"/>
    <property type="evidence" value="ECO:0007669"/>
    <property type="project" value="InterPro"/>
</dbReference>
<evidence type="ECO:0000256" key="4">
    <source>
        <dbReference type="PROSITE-ProRule" id="PRU00433"/>
    </source>
</evidence>
<keyword evidence="6" id="KW-0732">Signal</keyword>
<proteinExistence type="predicted"/>
<keyword evidence="9" id="KW-1185">Reference proteome</keyword>
<dbReference type="GO" id="GO:0046872">
    <property type="term" value="F:metal ion binding"/>
    <property type="evidence" value="ECO:0007669"/>
    <property type="project" value="UniProtKB-KW"/>
</dbReference>
<feature type="chain" id="PRO_5004931106" evidence="6">
    <location>
        <begin position="29"/>
        <end position="123"/>
    </location>
</feature>
<gene>
    <name evidence="8" type="ORF">D779_1341</name>
</gene>
<keyword evidence="2 4" id="KW-0479">Metal-binding</keyword>
<dbReference type="InterPro" id="IPR009056">
    <property type="entry name" value="Cyt_c-like_dom"/>
</dbReference>
<keyword evidence="3 4" id="KW-0408">Iron</keyword>
<keyword evidence="1 4" id="KW-0349">Heme</keyword>
<organism evidence="8 9">
    <name type="scientific">Imhoffiella purpurea</name>
    <dbReference type="NCBI Taxonomy" id="1249627"/>
    <lineage>
        <taxon>Bacteria</taxon>
        <taxon>Pseudomonadati</taxon>
        <taxon>Pseudomonadota</taxon>
        <taxon>Gammaproteobacteria</taxon>
        <taxon>Chromatiales</taxon>
        <taxon>Chromatiaceae</taxon>
        <taxon>Imhoffiella</taxon>
    </lineage>
</organism>
<evidence type="ECO:0000256" key="6">
    <source>
        <dbReference type="SAM" id="SignalP"/>
    </source>
</evidence>
<dbReference type="SUPFAM" id="SSF46626">
    <property type="entry name" value="Cytochrome c"/>
    <property type="match status" value="1"/>
</dbReference>
<sequence>MSNPPSTRGLLIALVAAGTLSAPGLPMAADPAAGAAAWIQEHPASDGTDQRSCATCHGTDLTQPGRHAKTGKAIDPMAPSVNPQRLTDEKKIAKWLLRNCRWTLGRECTETEKADFIAYIETQ</sequence>
<feature type="signal peptide" evidence="6">
    <location>
        <begin position="1"/>
        <end position="28"/>
    </location>
</feature>
<reference evidence="8 9" key="1">
    <citation type="submission" date="2012-11" db="EMBL/GenBank/DDBJ databases">
        <title>Genome assembly of Thiorhodococcus sp. AK35.</title>
        <authorList>
            <person name="Nupur N."/>
            <person name="Khatri I."/>
            <person name="Subramanian S."/>
            <person name="Pinnaka A."/>
        </authorList>
    </citation>
    <scope>NUCLEOTIDE SEQUENCE [LARGE SCALE GENOMIC DNA]</scope>
    <source>
        <strain evidence="8 9">AK35</strain>
    </source>
</reference>
<dbReference type="eggNOG" id="COG2010">
    <property type="taxonomic scope" value="Bacteria"/>
</dbReference>
<dbReference type="AlphaFoldDB" id="W9V844"/>
<dbReference type="Gene3D" id="1.10.760.10">
    <property type="entry name" value="Cytochrome c-like domain"/>
    <property type="match status" value="1"/>
</dbReference>
<evidence type="ECO:0000256" key="1">
    <source>
        <dbReference type="ARBA" id="ARBA00022617"/>
    </source>
</evidence>
<evidence type="ECO:0000256" key="3">
    <source>
        <dbReference type="ARBA" id="ARBA00023004"/>
    </source>
</evidence>
<dbReference type="Proteomes" id="UP000019460">
    <property type="component" value="Unassembled WGS sequence"/>
</dbReference>
<name>W9V844_9GAMM</name>
<dbReference type="InterPro" id="IPR015170">
    <property type="entry name" value="DUF1924_SHP"/>
</dbReference>
<dbReference type="InterPro" id="IPR036909">
    <property type="entry name" value="Cyt_c-like_dom_sf"/>
</dbReference>
<evidence type="ECO:0000256" key="5">
    <source>
        <dbReference type="SAM" id="MobiDB-lite"/>
    </source>
</evidence>
<dbReference type="STRING" id="1249627.D779_1341"/>
<evidence type="ECO:0000313" key="9">
    <source>
        <dbReference type="Proteomes" id="UP000019460"/>
    </source>
</evidence>
<feature type="region of interest" description="Disordered" evidence="5">
    <location>
        <begin position="58"/>
        <end position="82"/>
    </location>
</feature>
<dbReference type="Pfam" id="PF09086">
    <property type="entry name" value="DUF1924"/>
    <property type="match status" value="1"/>
</dbReference>
<dbReference type="EMBL" id="AONC01000025">
    <property type="protein sequence ID" value="EXJ15599.1"/>
    <property type="molecule type" value="Genomic_DNA"/>
</dbReference>
<evidence type="ECO:0000313" key="8">
    <source>
        <dbReference type="EMBL" id="EXJ15599.1"/>
    </source>
</evidence>
<dbReference type="GO" id="GO:0020037">
    <property type="term" value="F:heme binding"/>
    <property type="evidence" value="ECO:0007669"/>
    <property type="project" value="InterPro"/>
</dbReference>
<comment type="caution">
    <text evidence="8">The sequence shown here is derived from an EMBL/GenBank/DDBJ whole genome shotgun (WGS) entry which is preliminary data.</text>
</comment>
<dbReference type="PROSITE" id="PS51007">
    <property type="entry name" value="CYTC"/>
    <property type="match status" value="1"/>
</dbReference>
<feature type="domain" description="Cytochrome c" evidence="7">
    <location>
        <begin position="29"/>
        <end position="123"/>
    </location>
</feature>
<evidence type="ECO:0000259" key="7">
    <source>
        <dbReference type="PROSITE" id="PS51007"/>
    </source>
</evidence>